<evidence type="ECO:0000256" key="1">
    <source>
        <dbReference type="ARBA" id="ARBA00004196"/>
    </source>
</evidence>
<sequence length="658" mass="67088">MSQGVDIAPQQMDCQRLLSRLQVPIFGVLAFCGDYNLTFTQLDMRGVHIHSPMLAAREFSVPWRLALLVFGSSIRVRVQGARILQNNAGSAIAVAHDARAEVTAGSVVVNNHAVFGAGAVVLDRASFTLSGNSSVSNNTAYHSGGAIHGSGASTVVIQGGSQLSFNSASQYGGALQADETCNIVVRDALLLNNTSAYGGATAIKNSARLQVQARAVYKDNYGEYGGCIAAQHSAVMVAGIGATFQGNSGLYGGVVAAQNLCNITLTGASFVENKGTYGGCLAVQDNAAVSVGSGTVFRDNVASYGGAIAIQNGGAVVVSHAEFTNCSGMYGGAVVLSNTGTLEVGSGCIIQRCKGQFGGGIAAVEESSITLRNCTIRNCTGTLGGAVYVINVATLLMDGTLLANNTADAGGGLAATLQSRTTLVSANITGNYAKSDGGAIYLKDNSTLDFSNITSTANTADSIGNATTQLVRHNTGTTAHSRVIITGNRAKARGGGVAISGHSSFDVAAVLQASHGNSAEFDPDASVPLQRISVVTLQPSPAVQVLGAAKSNAQGLALLAEVKLRARPGTYTLAVASTTDKDVAPALVHVEVRSCEVGEVTNELGDACEPCSPGSYSLDPANFTCDACPLHASCPGGSTVGPLEGYWHSSTTSPQIHA</sequence>
<dbReference type="InterPro" id="IPR011050">
    <property type="entry name" value="Pectin_lyase_fold/virulence"/>
</dbReference>
<proteinExistence type="predicted"/>
<reference evidence="8 9" key="1">
    <citation type="submission" date="2023-05" db="EMBL/GenBank/DDBJ databases">
        <title>A 100% complete, gapless, phased diploid assembly of the Scenedesmus obliquus UTEX 3031 genome.</title>
        <authorList>
            <person name="Biondi T.C."/>
            <person name="Hanschen E.R."/>
            <person name="Kwon T."/>
            <person name="Eng W."/>
            <person name="Kruse C.P.S."/>
            <person name="Koehler S.I."/>
            <person name="Kunde Y."/>
            <person name="Gleasner C.D."/>
            <person name="You Mak K.T."/>
            <person name="Polle J."/>
            <person name="Hovde B.T."/>
            <person name="Starkenburg S.R."/>
        </authorList>
    </citation>
    <scope>NUCLEOTIDE SEQUENCE [LARGE SCALE GENOMIC DNA]</scope>
    <source>
        <strain evidence="8 9">DOE0152z</strain>
    </source>
</reference>
<dbReference type="EMBL" id="CP126209">
    <property type="protein sequence ID" value="WIA10431.1"/>
    <property type="molecule type" value="Genomic_DNA"/>
</dbReference>
<evidence type="ECO:0000313" key="9">
    <source>
        <dbReference type="Proteomes" id="UP001244341"/>
    </source>
</evidence>
<keyword evidence="9" id="KW-1185">Reference proteome</keyword>
<dbReference type="PANTHER" id="PTHR11319:SF35">
    <property type="entry name" value="OUTER MEMBRANE PROTEIN PMPC-RELATED"/>
    <property type="match status" value="1"/>
</dbReference>
<dbReference type="InterPro" id="IPR006626">
    <property type="entry name" value="PbH1"/>
</dbReference>
<keyword evidence="7" id="KW-0998">Cell outer membrane</keyword>
<dbReference type="SMART" id="SM00710">
    <property type="entry name" value="PbH1"/>
    <property type="match status" value="8"/>
</dbReference>
<dbReference type="NCBIfam" id="TIGR01376">
    <property type="entry name" value="POMP_repeat"/>
    <property type="match status" value="1"/>
</dbReference>
<evidence type="ECO:0008006" key="10">
    <source>
        <dbReference type="Google" id="ProtNLM"/>
    </source>
</evidence>
<evidence type="ECO:0000256" key="6">
    <source>
        <dbReference type="ARBA" id="ARBA00023136"/>
    </source>
</evidence>
<evidence type="ECO:0000256" key="4">
    <source>
        <dbReference type="ARBA" id="ARBA00022525"/>
    </source>
</evidence>
<evidence type="ECO:0000256" key="7">
    <source>
        <dbReference type="ARBA" id="ARBA00023237"/>
    </source>
</evidence>
<evidence type="ECO:0000256" key="2">
    <source>
        <dbReference type="ARBA" id="ARBA00004442"/>
    </source>
</evidence>
<accession>A0ABY8TQ58</accession>
<organism evidence="8 9">
    <name type="scientific">Tetradesmus obliquus</name>
    <name type="common">Green alga</name>
    <name type="synonym">Acutodesmus obliquus</name>
    <dbReference type="NCBI Taxonomy" id="3088"/>
    <lineage>
        <taxon>Eukaryota</taxon>
        <taxon>Viridiplantae</taxon>
        <taxon>Chlorophyta</taxon>
        <taxon>core chlorophytes</taxon>
        <taxon>Chlorophyceae</taxon>
        <taxon>CS clade</taxon>
        <taxon>Sphaeropleales</taxon>
        <taxon>Scenedesmaceae</taxon>
        <taxon>Tetradesmus</taxon>
    </lineage>
</organism>
<dbReference type="InterPro" id="IPR003368">
    <property type="entry name" value="POMP_repeat"/>
</dbReference>
<evidence type="ECO:0000256" key="5">
    <source>
        <dbReference type="ARBA" id="ARBA00022729"/>
    </source>
</evidence>
<name>A0ABY8TQ58_TETOB</name>
<protein>
    <recommendedName>
        <fullName evidence="10">Right handed beta helix domain-containing protein</fullName>
    </recommendedName>
</protein>
<keyword evidence="4" id="KW-0964">Secreted</keyword>
<keyword evidence="5" id="KW-0732">Signal</keyword>
<dbReference type="PANTHER" id="PTHR11319">
    <property type="entry name" value="G PROTEIN-COUPLED RECEPTOR-RELATED"/>
    <property type="match status" value="1"/>
</dbReference>
<keyword evidence="6" id="KW-0472">Membrane</keyword>
<dbReference type="InterPro" id="IPR012332">
    <property type="entry name" value="Autotransporter_pectin_lyase_C"/>
</dbReference>
<dbReference type="Gene3D" id="2.160.20.20">
    <property type="match status" value="1"/>
</dbReference>
<dbReference type="SUPFAM" id="SSF51126">
    <property type="entry name" value="Pectin lyase-like"/>
    <property type="match status" value="2"/>
</dbReference>
<gene>
    <name evidence="8" type="ORF">OEZ85_010623</name>
</gene>
<dbReference type="Proteomes" id="UP001244341">
    <property type="component" value="Chromosome 2b"/>
</dbReference>
<evidence type="ECO:0000256" key="3">
    <source>
        <dbReference type="ARBA" id="ARBA00004613"/>
    </source>
</evidence>
<comment type="subcellular location">
    <subcellularLocation>
        <location evidence="1">Cell envelope</location>
    </subcellularLocation>
    <subcellularLocation>
        <location evidence="2">Cell outer membrane</location>
    </subcellularLocation>
    <subcellularLocation>
        <location evidence="3">Secreted</location>
    </subcellularLocation>
</comment>
<evidence type="ECO:0000313" key="8">
    <source>
        <dbReference type="EMBL" id="WIA10431.1"/>
    </source>
</evidence>